<name>A0ABU3PFS3_9BURK</name>
<organism evidence="2 3">
    <name type="scientific">Roseateles aquae</name>
    <dbReference type="NCBI Taxonomy" id="3077235"/>
    <lineage>
        <taxon>Bacteria</taxon>
        <taxon>Pseudomonadati</taxon>
        <taxon>Pseudomonadota</taxon>
        <taxon>Betaproteobacteria</taxon>
        <taxon>Burkholderiales</taxon>
        <taxon>Sphaerotilaceae</taxon>
        <taxon>Roseateles</taxon>
    </lineage>
</organism>
<evidence type="ECO:0008006" key="4">
    <source>
        <dbReference type="Google" id="ProtNLM"/>
    </source>
</evidence>
<comment type="caution">
    <text evidence="2">The sequence shown here is derived from an EMBL/GenBank/DDBJ whole genome shotgun (WGS) entry which is preliminary data.</text>
</comment>
<evidence type="ECO:0000256" key="1">
    <source>
        <dbReference type="SAM" id="MobiDB-lite"/>
    </source>
</evidence>
<dbReference type="EMBL" id="JAVXZY010000007">
    <property type="protein sequence ID" value="MDT9000943.1"/>
    <property type="molecule type" value="Genomic_DNA"/>
</dbReference>
<reference evidence="2" key="1">
    <citation type="submission" date="2023-09" db="EMBL/GenBank/DDBJ databases">
        <title>Paucibacter sp. APW11 Genome sequencing and assembly.</title>
        <authorList>
            <person name="Kim I."/>
        </authorList>
    </citation>
    <scope>NUCLEOTIDE SEQUENCE</scope>
    <source>
        <strain evidence="2">APW11</strain>
    </source>
</reference>
<accession>A0ABU3PFS3</accession>
<keyword evidence="3" id="KW-1185">Reference proteome</keyword>
<dbReference type="Proteomes" id="UP001246372">
    <property type="component" value="Unassembled WGS sequence"/>
</dbReference>
<proteinExistence type="predicted"/>
<dbReference type="RefSeq" id="WP_315651829.1">
    <property type="nucleotide sequence ID" value="NZ_JAVXZY010000007.1"/>
</dbReference>
<gene>
    <name evidence="2" type="ORF">RQP53_16825</name>
</gene>
<protein>
    <recommendedName>
        <fullName evidence="4">Type III secretion protein</fullName>
    </recommendedName>
</protein>
<evidence type="ECO:0000313" key="3">
    <source>
        <dbReference type="Proteomes" id="UP001246372"/>
    </source>
</evidence>
<sequence length="98" mass="10103">MSNTLLNTLASSPVSSTSNNGKTGGSWFEAMADAWGQALDKQASDIETKSAAMNNGGDKPADVTELTAMSLKMSFLASSSHTAVSTVGSALETMARKQ</sequence>
<evidence type="ECO:0000313" key="2">
    <source>
        <dbReference type="EMBL" id="MDT9000943.1"/>
    </source>
</evidence>
<feature type="region of interest" description="Disordered" evidence="1">
    <location>
        <begin position="1"/>
        <end position="23"/>
    </location>
</feature>
<feature type="compositionally biased region" description="Polar residues" evidence="1">
    <location>
        <begin position="1"/>
        <end position="14"/>
    </location>
</feature>